<keyword evidence="1" id="KW-1133">Transmembrane helix</keyword>
<dbReference type="EMBL" id="BMAT01001243">
    <property type="protein sequence ID" value="GFR82097.1"/>
    <property type="molecule type" value="Genomic_DNA"/>
</dbReference>
<keyword evidence="1" id="KW-0472">Membrane</keyword>
<evidence type="ECO:0000256" key="1">
    <source>
        <dbReference type="SAM" id="Phobius"/>
    </source>
</evidence>
<evidence type="ECO:0008006" key="4">
    <source>
        <dbReference type="Google" id="ProtNLM"/>
    </source>
</evidence>
<accession>A0AAV4G9H7</accession>
<keyword evidence="3" id="KW-1185">Reference proteome</keyword>
<reference evidence="2 3" key="1">
    <citation type="journal article" date="2021" name="Elife">
        <title>Chloroplast acquisition without the gene transfer in kleptoplastic sea slugs, Plakobranchus ocellatus.</title>
        <authorList>
            <person name="Maeda T."/>
            <person name="Takahashi S."/>
            <person name="Yoshida T."/>
            <person name="Shimamura S."/>
            <person name="Takaki Y."/>
            <person name="Nagai Y."/>
            <person name="Toyoda A."/>
            <person name="Suzuki Y."/>
            <person name="Arimoto A."/>
            <person name="Ishii H."/>
            <person name="Satoh N."/>
            <person name="Nishiyama T."/>
            <person name="Hasebe M."/>
            <person name="Maruyama T."/>
            <person name="Minagawa J."/>
            <person name="Obokata J."/>
            <person name="Shigenobu S."/>
        </authorList>
    </citation>
    <scope>NUCLEOTIDE SEQUENCE [LARGE SCALE GENOMIC DNA]</scope>
</reference>
<evidence type="ECO:0000313" key="3">
    <source>
        <dbReference type="Proteomes" id="UP000762676"/>
    </source>
</evidence>
<comment type="caution">
    <text evidence="2">The sequence shown here is derived from an EMBL/GenBank/DDBJ whole genome shotgun (WGS) entry which is preliminary data.</text>
</comment>
<evidence type="ECO:0000313" key="2">
    <source>
        <dbReference type="EMBL" id="GFR82097.1"/>
    </source>
</evidence>
<dbReference type="AlphaFoldDB" id="A0AAV4G9H7"/>
<protein>
    <recommendedName>
        <fullName evidence="4">ABC transmembrane type-1 domain-containing protein</fullName>
    </recommendedName>
</protein>
<feature type="transmembrane region" description="Helical" evidence="1">
    <location>
        <begin position="12"/>
        <end position="45"/>
    </location>
</feature>
<name>A0AAV4G9H7_9GAST</name>
<sequence length="127" mass="14122">MLGRYVEILLLLVVVVIVVVVVVVVVVAAVVVAVAISSFTLLFLFLTINNAFRTPSLGFRLWWLEWIAGQETRPCRPDRLDASTACTGKIQRTLTGPWPRHRLALLNNGLAQRTIPRADKSENICGR</sequence>
<organism evidence="2 3">
    <name type="scientific">Elysia marginata</name>
    <dbReference type="NCBI Taxonomy" id="1093978"/>
    <lineage>
        <taxon>Eukaryota</taxon>
        <taxon>Metazoa</taxon>
        <taxon>Spiralia</taxon>
        <taxon>Lophotrochozoa</taxon>
        <taxon>Mollusca</taxon>
        <taxon>Gastropoda</taxon>
        <taxon>Heterobranchia</taxon>
        <taxon>Euthyneura</taxon>
        <taxon>Panpulmonata</taxon>
        <taxon>Sacoglossa</taxon>
        <taxon>Placobranchoidea</taxon>
        <taxon>Plakobranchidae</taxon>
        <taxon>Elysia</taxon>
    </lineage>
</organism>
<gene>
    <name evidence="2" type="ORF">ElyMa_000618800</name>
</gene>
<proteinExistence type="predicted"/>
<dbReference type="Proteomes" id="UP000762676">
    <property type="component" value="Unassembled WGS sequence"/>
</dbReference>
<keyword evidence="1" id="KW-0812">Transmembrane</keyword>